<dbReference type="Proteomes" id="UP000077856">
    <property type="component" value="Chromosome"/>
</dbReference>
<dbReference type="STRING" id="1196031.A361_01685"/>
<protein>
    <submittedName>
        <fullName evidence="1">Uncharacterized protein</fullName>
    </submittedName>
</protein>
<organism evidence="1 2">
    <name type="scientific">Cytobacillus oceanisediminis 2691</name>
    <dbReference type="NCBI Taxonomy" id="1196031"/>
    <lineage>
        <taxon>Bacteria</taxon>
        <taxon>Bacillati</taxon>
        <taxon>Bacillota</taxon>
        <taxon>Bacilli</taxon>
        <taxon>Bacillales</taxon>
        <taxon>Bacillaceae</taxon>
        <taxon>Cytobacillus</taxon>
    </lineage>
</organism>
<accession>A0A160M6B4</accession>
<gene>
    <name evidence="1" type="ORF">A361_01685</name>
</gene>
<name>A0A160M6B4_9BACI</name>
<dbReference type="KEGG" id="bon:A361_01685"/>
<dbReference type="AlphaFoldDB" id="A0A160M6B4"/>
<evidence type="ECO:0000313" key="1">
    <source>
        <dbReference type="EMBL" id="AND37912.1"/>
    </source>
</evidence>
<proteinExistence type="predicted"/>
<reference evidence="1 2" key="1">
    <citation type="submission" date="2016-04" db="EMBL/GenBank/DDBJ databases">
        <title>Complete genome sequence of Bacillus oceanisediminis strain 2691.</title>
        <authorList>
            <person name="Jeong H."/>
            <person name="Kim H.J."/>
            <person name="Lee D.-W."/>
        </authorList>
    </citation>
    <scope>NUCLEOTIDE SEQUENCE [LARGE SCALE GENOMIC DNA]</scope>
    <source>
        <strain evidence="1 2">2691</strain>
    </source>
</reference>
<evidence type="ECO:0000313" key="2">
    <source>
        <dbReference type="Proteomes" id="UP000077856"/>
    </source>
</evidence>
<sequence length="67" mass="7839">MDTLINKYQGKLIKGLSLFEFGNDLPAEFRRNNRFIMKMRMAGGMPWLRCLIRQKMNQINNTSLCNG</sequence>
<dbReference type="EMBL" id="CP015506">
    <property type="protein sequence ID" value="AND37912.1"/>
    <property type="molecule type" value="Genomic_DNA"/>
</dbReference>